<keyword evidence="2" id="KW-0441">Lipid A biosynthesis</keyword>
<keyword evidence="3" id="KW-0808">Transferase</keyword>
<dbReference type="SUPFAM" id="SSF51161">
    <property type="entry name" value="Trimeric LpxA-like enzymes"/>
    <property type="match status" value="1"/>
</dbReference>
<keyword evidence="5" id="KW-0012">Acyltransferase</keyword>
<dbReference type="GO" id="GO:0016410">
    <property type="term" value="F:N-acyltransferase activity"/>
    <property type="evidence" value="ECO:0007669"/>
    <property type="project" value="InterPro"/>
</dbReference>
<evidence type="ECO:0008006" key="7">
    <source>
        <dbReference type="Google" id="ProtNLM"/>
    </source>
</evidence>
<accession>A0A382ID83</accession>
<dbReference type="Gene3D" id="3.40.1390.10">
    <property type="entry name" value="MurE/MurF, N-terminal domain"/>
    <property type="match status" value="1"/>
</dbReference>
<dbReference type="GO" id="GO:0009245">
    <property type="term" value="P:lipid A biosynthetic process"/>
    <property type="evidence" value="ECO:0007669"/>
    <property type="project" value="UniProtKB-KW"/>
</dbReference>
<dbReference type="PANTHER" id="PTHR43378">
    <property type="entry name" value="UDP-3-O-ACYLGLUCOSAMINE N-ACYLTRANSFERASE"/>
    <property type="match status" value="1"/>
</dbReference>
<dbReference type="InterPro" id="IPR001451">
    <property type="entry name" value="Hexapep"/>
</dbReference>
<keyword evidence="1" id="KW-0444">Lipid biosynthesis</keyword>
<reference evidence="6" key="1">
    <citation type="submission" date="2018-05" db="EMBL/GenBank/DDBJ databases">
        <authorList>
            <person name="Lanie J.A."/>
            <person name="Ng W.-L."/>
            <person name="Kazmierczak K.M."/>
            <person name="Andrzejewski T.M."/>
            <person name="Davidsen T.M."/>
            <person name="Wayne K.J."/>
            <person name="Tettelin H."/>
            <person name="Glass J.I."/>
            <person name="Rusch D."/>
            <person name="Podicherti R."/>
            <person name="Tsui H.-C.T."/>
            <person name="Winkler M.E."/>
        </authorList>
    </citation>
    <scope>NUCLEOTIDE SEQUENCE</scope>
</reference>
<organism evidence="6">
    <name type="scientific">marine metagenome</name>
    <dbReference type="NCBI Taxonomy" id="408172"/>
    <lineage>
        <taxon>unclassified sequences</taxon>
        <taxon>metagenomes</taxon>
        <taxon>ecological metagenomes</taxon>
    </lineage>
</organism>
<sequence>MGYRNIKQQKMYQPRKNKISLKKIAKFLKTNYTGKDFDITSLSSINNVKNNSLLFYSELANFQFKIKDNVHYDLKKLEKFKNIAIITTTEIKNKINIPIISSKNPRLDFQRVAMEFFTEDEFSTGIHKTAVIEKSSSIGKDVYIGPHCYIGNNVKIGNGTKILANVCIYGKAQIGSNSVILSNTTIGSEGFTFYYDDDEFFHFPHLGSVLIGDSVWIGSNCTVEKSQIDQTIIEDHVKIDDIVHVGHNSIVKKDTQITAGSIISGRAKIGKGCWIAPNSVIDAGCEIGDGCIVGTASLVM</sequence>
<dbReference type="PANTHER" id="PTHR43378:SF2">
    <property type="entry name" value="UDP-3-O-ACYLGLUCOSAMINE N-ACYLTRANSFERASE 1, MITOCHONDRIAL-RELATED"/>
    <property type="match status" value="1"/>
</dbReference>
<dbReference type="InterPro" id="IPR007691">
    <property type="entry name" value="LpxD"/>
</dbReference>
<gene>
    <name evidence="6" type="ORF">METZ01_LOCUS250159</name>
</gene>
<keyword evidence="4" id="KW-0443">Lipid metabolism</keyword>
<feature type="non-terminal residue" evidence="6">
    <location>
        <position position="300"/>
    </location>
</feature>
<dbReference type="AlphaFoldDB" id="A0A382ID83"/>
<dbReference type="Gene3D" id="2.160.10.10">
    <property type="entry name" value="Hexapeptide repeat proteins"/>
    <property type="match status" value="1"/>
</dbReference>
<evidence type="ECO:0000256" key="4">
    <source>
        <dbReference type="ARBA" id="ARBA00023098"/>
    </source>
</evidence>
<dbReference type="Pfam" id="PF00132">
    <property type="entry name" value="Hexapep"/>
    <property type="match status" value="2"/>
</dbReference>
<proteinExistence type="predicted"/>
<evidence type="ECO:0000256" key="5">
    <source>
        <dbReference type="ARBA" id="ARBA00023315"/>
    </source>
</evidence>
<dbReference type="InterPro" id="IPR011004">
    <property type="entry name" value="Trimer_LpxA-like_sf"/>
</dbReference>
<dbReference type="GO" id="GO:0016020">
    <property type="term" value="C:membrane"/>
    <property type="evidence" value="ECO:0007669"/>
    <property type="project" value="GOC"/>
</dbReference>
<evidence type="ECO:0000256" key="2">
    <source>
        <dbReference type="ARBA" id="ARBA00022556"/>
    </source>
</evidence>
<protein>
    <recommendedName>
        <fullName evidence="7">UDP-3-O-[3-hydroxymyristoyl] glucosamine N-acyltransferase non-repeat region domain-containing protein</fullName>
    </recommendedName>
</protein>
<dbReference type="CDD" id="cd03352">
    <property type="entry name" value="LbH_LpxD"/>
    <property type="match status" value="1"/>
</dbReference>
<evidence type="ECO:0000256" key="3">
    <source>
        <dbReference type="ARBA" id="ARBA00022679"/>
    </source>
</evidence>
<dbReference type="EMBL" id="UINC01066514">
    <property type="protein sequence ID" value="SVB97305.1"/>
    <property type="molecule type" value="Genomic_DNA"/>
</dbReference>
<evidence type="ECO:0000256" key="1">
    <source>
        <dbReference type="ARBA" id="ARBA00022516"/>
    </source>
</evidence>
<dbReference type="InterPro" id="IPR018357">
    <property type="entry name" value="Hexapep_transf_CS"/>
</dbReference>
<name>A0A382ID83_9ZZZZ</name>
<dbReference type="PROSITE" id="PS00101">
    <property type="entry name" value="HEXAPEP_TRANSFERASES"/>
    <property type="match status" value="1"/>
</dbReference>
<evidence type="ECO:0000313" key="6">
    <source>
        <dbReference type="EMBL" id="SVB97305.1"/>
    </source>
</evidence>